<protein>
    <submittedName>
        <fullName evidence="2">Phage head morphogenesis protein, SPP1 gp7 family domain protein</fullName>
    </submittedName>
</protein>
<accession>A0A1V1PDD6</accession>
<proteinExistence type="predicted"/>
<reference evidence="3" key="1">
    <citation type="submission" date="2012-11" db="EMBL/GenBank/DDBJ databases">
        <authorList>
            <person name="Lucero-Rivera Y.E."/>
            <person name="Tovar-Ramirez D."/>
        </authorList>
    </citation>
    <scope>NUCLEOTIDE SEQUENCE [LARGE SCALE GENOMIC DNA]</scope>
    <source>
        <strain evidence="3">Araruama</strain>
    </source>
</reference>
<evidence type="ECO:0000259" key="1">
    <source>
        <dbReference type="Pfam" id="PF04233"/>
    </source>
</evidence>
<dbReference type="Proteomes" id="UP000189670">
    <property type="component" value="Unassembled WGS sequence"/>
</dbReference>
<dbReference type="InterPro" id="IPR006528">
    <property type="entry name" value="Phage_head_morphogenesis_dom"/>
</dbReference>
<sequence length="235" mass="26460">MKNIGTQIRTLKKHVNNYANDLKVLTGHVIDGTNELIIPVLKNGEGEISSALDSAFAQLKSGLNFDMFAKHVASEHVNTLVESHAERFYRSLKSFTKIDLRGVVNEEGLEDFVAANVSNNVSLISDIPTEYFKKIEQITYNGITSGKRYDQIASEIASRYPSLESRAYRIAADQSQTITSQINVKRSTNVGIKQGYYRTSKDENVRPWHKELDGMLYFLEKGAYSQIKKNIFSLA</sequence>
<dbReference type="Pfam" id="PF04233">
    <property type="entry name" value="Phage_Mu_F"/>
    <property type="match status" value="1"/>
</dbReference>
<evidence type="ECO:0000313" key="2">
    <source>
        <dbReference type="EMBL" id="ETR72932.1"/>
    </source>
</evidence>
<feature type="domain" description="Phage head morphogenesis" evidence="1">
    <location>
        <begin position="133"/>
        <end position="217"/>
    </location>
</feature>
<evidence type="ECO:0000313" key="3">
    <source>
        <dbReference type="Proteomes" id="UP000189670"/>
    </source>
</evidence>
<dbReference type="EMBL" id="ATBP01000099">
    <property type="protein sequence ID" value="ETR72932.1"/>
    <property type="molecule type" value="Genomic_DNA"/>
</dbReference>
<organism evidence="2 3">
    <name type="scientific">Candidatus Magnetoglobus multicellularis str. Araruama</name>
    <dbReference type="NCBI Taxonomy" id="890399"/>
    <lineage>
        <taxon>Bacteria</taxon>
        <taxon>Pseudomonadati</taxon>
        <taxon>Thermodesulfobacteriota</taxon>
        <taxon>Desulfobacteria</taxon>
        <taxon>Desulfobacterales</taxon>
        <taxon>Desulfobacteraceae</taxon>
        <taxon>Candidatus Magnetoglobus</taxon>
    </lineage>
</organism>
<comment type="caution">
    <text evidence="2">The sequence shown here is derived from an EMBL/GenBank/DDBJ whole genome shotgun (WGS) entry which is preliminary data.</text>
</comment>
<name>A0A1V1PDD6_9BACT</name>
<gene>
    <name evidence="2" type="ORF">OMM_01322</name>
</gene>
<dbReference type="AlphaFoldDB" id="A0A1V1PDD6"/>
<dbReference type="NCBIfam" id="TIGR01641">
    <property type="entry name" value="phageSPP1_gp7"/>
    <property type="match status" value="1"/>
</dbReference>